<comment type="pathway">
    <text evidence="1">Lipid metabolism; fatty acid beta-oxidation.</text>
</comment>
<dbReference type="GO" id="GO:0006635">
    <property type="term" value="P:fatty acid beta-oxidation"/>
    <property type="evidence" value="ECO:0007669"/>
    <property type="project" value="UniProtKB-UniPathway"/>
</dbReference>
<dbReference type="AlphaFoldDB" id="A0A480AJ27"/>
<dbReference type="Gene3D" id="1.10.12.10">
    <property type="entry name" value="Lyase 2-enoyl-coa Hydratase, Chain A, domain 2"/>
    <property type="match status" value="1"/>
</dbReference>
<keyword evidence="4" id="KW-0443">Lipid metabolism</keyword>
<comment type="similarity">
    <text evidence="2 6">Belongs to the enoyl-CoA hydratase/isomerase family.</text>
</comment>
<dbReference type="CDD" id="cd06558">
    <property type="entry name" value="crotonase-like"/>
    <property type="match status" value="1"/>
</dbReference>
<keyword evidence="5" id="KW-0413">Isomerase</keyword>
<dbReference type="InterPro" id="IPR045002">
    <property type="entry name" value="Ech1-like"/>
</dbReference>
<reference evidence="8" key="1">
    <citation type="submission" date="2019-03" db="EMBL/GenBank/DDBJ databases">
        <title>Aquabacterium pictum sp.nov., the first bacteriochlorophyll a-containing freshwater bacterium in the genus Aquabacterium of the class Betaproteobacteria.</title>
        <authorList>
            <person name="Hirose S."/>
            <person name="Tank M."/>
            <person name="Hara E."/>
            <person name="Tamaki H."/>
            <person name="Takaichi S."/>
            <person name="Haruta S."/>
            <person name="Hanada S."/>
        </authorList>
    </citation>
    <scope>NUCLEOTIDE SEQUENCE [LARGE SCALE GENOMIC DNA]</scope>
    <source>
        <strain evidence="8">W35</strain>
    </source>
</reference>
<dbReference type="Pfam" id="PF00378">
    <property type="entry name" value="ECH_1"/>
    <property type="match status" value="1"/>
</dbReference>
<comment type="caution">
    <text evidence="7">The sequence shown here is derived from an EMBL/GenBank/DDBJ whole genome shotgun (WGS) entry which is preliminary data.</text>
</comment>
<dbReference type="InterPro" id="IPR018376">
    <property type="entry name" value="Enoyl-CoA_hyd/isom_CS"/>
</dbReference>
<keyword evidence="3" id="KW-0276">Fatty acid metabolism</keyword>
<evidence type="ECO:0000256" key="6">
    <source>
        <dbReference type="RuleBase" id="RU003707"/>
    </source>
</evidence>
<dbReference type="NCBIfam" id="NF005699">
    <property type="entry name" value="PRK07509.1"/>
    <property type="match status" value="1"/>
</dbReference>
<dbReference type="Proteomes" id="UP000301751">
    <property type="component" value="Unassembled WGS sequence"/>
</dbReference>
<evidence type="ECO:0000256" key="1">
    <source>
        <dbReference type="ARBA" id="ARBA00005005"/>
    </source>
</evidence>
<evidence type="ECO:0000256" key="5">
    <source>
        <dbReference type="ARBA" id="ARBA00023235"/>
    </source>
</evidence>
<protein>
    <submittedName>
        <fullName evidence="7">Enoyl-CoA hydratase</fullName>
    </submittedName>
</protein>
<evidence type="ECO:0000256" key="3">
    <source>
        <dbReference type="ARBA" id="ARBA00022832"/>
    </source>
</evidence>
<sequence>MNDRVRITIDDHGVADVALVRSDKMNALDFAMFDALSAAITRLKAEPGLRAVVLHGEGKAFCAGLDMGRMAKLNNGEPGATRDLRPRTHGIANSAQYVGLGWREIPVPVIAAVHGVAFGGGLQVALGADIRLVTADLKMSVMEIKWGLVPDMAGVVLMRGLVRDDHARELTYTGRIVSGTEAVALGLATRVCADPLAEARAMAQALAQRSPSALRADKRLMNASSQVLADSARALLQAESDEQVALMGQPNQLEAVRANMEQRPPVFSTAQA</sequence>
<dbReference type="PROSITE" id="PS00166">
    <property type="entry name" value="ENOYL_COA_HYDRATASE"/>
    <property type="match status" value="1"/>
</dbReference>
<dbReference type="Gene3D" id="3.90.226.10">
    <property type="entry name" value="2-enoyl-CoA Hydratase, Chain A, domain 1"/>
    <property type="match status" value="1"/>
</dbReference>
<evidence type="ECO:0000313" key="7">
    <source>
        <dbReference type="EMBL" id="GCL61739.1"/>
    </source>
</evidence>
<dbReference type="OrthoDB" id="4608673at2"/>
<evidence type="ECO:0000256" key="4">
    <source>
        <dbReference type="ARBA" id="ARBA00023098"/>
    </source>
</evidence>
<dbReference type="InterPro" id="IPR001753">
    <property type="entry name" value="Enoyl-CoA_hydra/iso"/>
</dbReference>
<name>A0A480AJ27_9BURK</name>
<dbReference type="GO" id="GO:0016853">
    <property type="term" value="F:isomerase activity"/>
    <property type="evidence" value="ECO:0007669"/>
    <property type="project" value="UniProtKB-KW"/>
</dbReference>
<proteinExistence type="inferred from homology"/>
<dbReference type="InterPro" id="IPR029045">
    <property type="entry name" value="ClpP/crotonase-like_dom_sf"/>
</dbReference>
<keyword evidence="8" id="KW-1185">Reference proteome</keyword>
<dbReference type="RefSeq" id="WP_137731516.1">
    <property type="nucleotide sequence ID" value="NZ_BJCL01000002.1"/>
</dbReference>
<dbReference type="SUPFAM" id="SSF52096">
    <property type="entry name" value="ClpP/crotonase"/>
    <property type="match status" value="1"/>
</dbReference>
<dbReference type="EMBL" id="BJCL01000002">
    <property type="protein sequence ID" value="GCL61739.1"/>
    <property type="molecule type" value="Genomic_DNA"/>
</dbReference>
<dbReference type="PANTHER" id="PTHR43149:SF1">
    <property type="entry name" value="DELTA(3,5)-DELTA(2,4)-DIENOYL-COA ISOMERASE, MITOCHONDRIAL"/>
    <property type="match status" value="1"/>
</dbReference>
<dbReference type="UniPathway" id="UPA00659"/>
<dbReference type="InterPro" id="IPR014748">
    <property type="entry name" value="Enoyl-CoA_hydra_C"/>
</dbReference>
<accession>A0A480AJ27</accession>
<gene>
    <name evidence="7" type="ORF">AQPW35_08200</name>
</gene>
<evidence type="ECO:0000256" key="2">
    <source>
        <dbReference type="ARBA" id="ARBA00005254"/>
    </source>
</evidence>
<organism evidence="7 8">
    <name type="scientific">Pseudaquabacterium pictum</name>
    <dbReference type="NCBI Taxonomy" id="2315236"/>
    <lineage>
        <taxon>Bacteria</taxon>
        <taxon>Pseudomonadati</taxon>
        <taxon>Pseudomonadota</taxon>
        <taxon>Betaproteobacteria</taxon>
        <taxon>Burkholderiales</taxon>
        <taxon>Sphaerotilaceae</taxon>
        <taxon>Pseudaquabacterium</taxon>
    </lineage>
</organism>
<dbReference type="PANTHER" id="PTHR43149">
    <property type="entry name" value="ENOYL-COA HYDRATASE"/>
    <property type="match status" value="1"/>
</dbReference>
<evidence type="ECO:0000313" key="8">
    <source>
        <dbReference type="Proteomes" id="UP000301751"/>
    </source>
</evidence>